<dbReference type="InterPro" id="IPR046806">
    <property type="entry name" value="MrpA_C/MbhE"/>
</dbReference>
<evidence type="ECO:0000256" key="7">
    <source>
        <dbReference type="SAM" id="MobiDB-lite"/>
    </source>
</evidence>
<feature type="transmembrane region" description="Helical" evidence="8">
    <location>
        <begin position="274"/>
        <end position="294"/>
    </location>
</feature>
<evidence type="ECO:0000256" key="4">
    <source>
        <dbReference type="ARBA" id="ARBA00022692"/>
    </source>
</evidence>
<accession>A0AAW5C4Y2</accession>
<feature type="transmembrane region" description="Helical" evidence="8">
    <location>
        <begin position="314"/>
        <end position="337"/>
    </location>
</feature>
<keyword evidence="5 8" id="KW-1133">Transmembrane helix</keyword>
<evidence type="ECO:0000256" key="6">
    <source>
        <dbReference type="ARBA" id="ARBA00023136"/>
    </source>
</evidence>
<sequence length="342" mass="37324">MSRRRDDYENSRWMKFRKWVDGEIDPLDYGMEIKIPGSEDGGAETQDTGGAGGECGKAGTVRKDGGLAGKSGPDASPGSLLIREERGIRIFHRIYQVMSVLLCFSIIFVLLWTIAYLPVFGNAGNPDNNEVSARYIEKGLDETGAVNIVTGMILDYRAFDTFGESCVLFIASCCVFALLRIDAAGRDRQTAKRLEEANDRLFEPKNDIILQKCACVLVPLILVFGIYIVLNGHLSPGGGFSGGAVLGSGLILYLNAFGFQKTERFFTEKVYRRITLAALTFYCLAKSYSFYTGANGLESHIPLGTPGAILSSGLILPLNICVGLVVACTMYAFYTLFRKGGM</sequence>
<comment type="caution">
    <text evidence="11">The sequence shown here is derived from an EMBL/GenBank/DDBJ whole genome shotgun (WGS) entry which is preliminary data.</text>
</comment>
<evidence type="ECO:0000259" key="10">
    <source>
        <dbReference type="Pfam" id="PF20501"/>
    </source>
</evidence>
<dbReference type="InterPro" id="IPR050622">
    <property type="entry name" value="CPA3_antiporter_subunitB"/>
</dbReference>
<feature type="region of interest" description="Disordered" evidence="7">
    <location>
        <begin position="37"/>
        <end position="56"/>
    </location>
</feature>
<dbReference type="RefSeq" id="WP_165640889.1">
    <property type="nucleotide sequence ID" value="NZ_JAAITT010000054.1"/>
</dbReference>
<comment type="subcellular location">
    <subcellularLocation>
        <location evidence="1">Cell membrane</location>
        <topology evidence="1">Multi-pass membrane protein</topology>
    </subcellularLocation>
</comment>
<evidence type="ECO:0000256" key="2">
    <source>
        <dbReference type="ARBA" id="ARBA00009425"/>
    </source>
</evidence>
<evidence type="ECO:0000256" key="3">
    <source>
        <dbReference type="ARBA" id="ARBA00022475"/>
    </source>
</evidence>
<evidence type="ECO:0000313" key="11">
    <source>
        <dbReference type="EMBL" id="MCG4749177.1"/>
    </source>
</evidence>
<feature type="transmembrane region" description="Helical" evidence="8">
    <location>
        <begin position="94"/>
        <end position="117"/>
    </location>
</feature>
<comment type="similarity">
    <text evidence="2">Belongs to the CPA3 antiporters (TC 2.A.63) subunit B family.</text>
</comment>
<dbReference type="InterPro" id="IPR007182">
    <property type="entry name" value="MnhB"/>
</dbReference>
<organism evidence="11 12">
    <name type="scientific">Enterocloster aldenensis</name>
    <dbReference type="NCBI Taxonomy" id="358742"/>
    <lineage>
        <taxon>Bacteria</taxon>
        <taxon>Bacillati</taxon>
        <taxon>Bacillota</taxon>
        <taxon>Clostridia</taxon>
        <taxon>Lachnospirales</taxon>
        <taxon>Lachnospiraceae</taxon>
        <taxon>Enterocloster</taxon>
    </lineage>
</organism>
<proteinExistence type="inferred from homology"/>
<evidence type="ECO:0000313" key="12">
    <source>
        <dbReference type="Proteomes" id="UP001299608"/>
    </source>
</evidence>
<name>A0AAW5C4Y2_9FIRM</name>
<feature type="domain" description="Na+/H+ antiporter MnhB subunit-related protein" evidence="9">
    <location>
        <begin position="209"/>
        <end position="331"/>
    </location>
</feature>
<keyword evidence="3" id="KW-1003">Cell membrane</keyword>
<dbReference type="Proteomes" id="UP001299608">
    <property type="component" value="Unassembled WGS sequence"/>
</dbReference>
<dbReference type="Pfam" id="PF04039">
    <property type="entry name" value="MnhB"/>
    <property type="match status" value="1"/>
</dbReference>
<feature type="domain" description="MrpA C-terminal/MbhE" evidence="10">
    <location>
        <begin position="125"/>
        <end position="180"/>
    </location>
</feature>
<evidence type="ECO:0000259" key="9">
    <source>
        <dbReference type="Pfam" id="PF04039"/>
    </source>
</evidence>
<keyword evidence="4 8" id="KW-0812">Transmembrane</keyword>
<dbReference type="GO" id="GO:0005886">
    <property type="term" value="C:plasma membrane"/>
    <property type="evidence" value="ECO:0007669"/>
    <property type="project" value="UniProtKB-SubCell"/>
</dbReference>
<dbReference type="EMBL" id="JAKNGE010000054">
    <property type="protein sequence ID" value="MCG4749177.1"/>
    <property type="molecule type" value="Genomic_DNA"/>
</dbReference>
<dbReference type="PANTHER" id="PTHR33932">
    <property type="entry name" value="NA(+)/H(+) ANTIPORTER SUBUNIT B"/>
    <property type="match status" value="1"/>
</dbReference>
<gene>
    <name evidence="11" type="ORF">L0N08_27595</name>
</gene>
<feature type="transmembrane region" description="Helical" evidence="8">
    <location>
        <begin position="209"/>
        <end position="230"/>
    </location>
</feature>
<dbReference type="PANTHER" id="PTHR33932:SF4">
    <property type="entry name" value="NA(+)_H(+) ANTIPORTER SUBUNIT B"/>
    <property type="match status" value="1"/>
</dbReference>
<feature type="transmembrane region" description="Helical" evidence="8">
    <location>
        <begin position="162"/>
        <end position="179"/>
    </location>
</feature>
<dbReference type="Pfam" id="PF20501">
    <property type="entry name" value="MbhE"/>
    <property type="match status" value="1"/>
</dbReference>
<reference evidence="11" key="1">
    <citation type="submission" date="2022-01" db="EMBL/GenBank/DDBJ databases">
        <title>Collection of gut derived symbiotic bacterial strains cultured from healthy donors.</title>
        <authorList>
            <person name="Lin H."/>
            <person name="Kohout C."/>
            <person name="Waligurski E."/>
            <person name="Pamer E.G."/>
        </authorList>
    </citation>
    <scope>NUCLEOTIDE SEQUENCE</scope>
    <source>
        <strain evidence="11">DFI.6.55</strain>
    </source>
</reference>
<evidence type="ECO:0000256" key="1">
    <source>
        <dbReference type="ARBA" id="ARBA00004651"/>
    </source>
</evidence>
<dbReference type="AlphaFoldDB" id="A0AAW5C4Y2"/>
<protein>
    <submittedName>
        <fullName evidence="11">Uncharacterized protein</fullName>
    </submittedName>
</protein>
<feature type="transmembrane region" description="Helical" evidence="8">
    <location>
        <begin position="236"/>
        <end position="254"/>
    </location>
</feature>
<evidence type="ECO:0000256" key="5">
    <source>
        <dbReference type="ARBA" id="ARBA00022989"/>
    </source>
</evidence>
<keyword evidence="6 8" id="KW-0472">Membrane</keyword>
<evidence type="ECO:0000256" key="8">
    <source>
        <dbReference type="SAM" id="Phobius"/>
    </source>
</evidence>